<dbReference type="InterPro" id="IPR000835">
    <property type="entry name" value="HTH_MarR-typ"/>
</dbReference>
<dbReference type="GO" id="GO:0003700">
    <property type="term" value="F:DNA-binding transcription factor activity"/>
    <property type="evidence" value="ECO:0007669"/>
    <property type="project" value="InterPro"/>
</dbReference>
<name>A0A5N0T7K5_9MICO</name>
<dbReference type="Proteomes" id="UP000326838">
    <property type="component" value="Unassembled WGS sequence"/>
</dbReference>
<evidence type="ECO:0000313" key="2">
    <source>
        <dbReference type="EMBL" id="KAA9130718.1"/>
    </source>
</evidence>
<dbReference type="Pfam" id="PF12802">
    <property type="entry name" value="MarR_2"/>
    <property type="match status" value="1"/>
</dbReference>
<dbReference type="EMBL" id="VYUY01000019">
    <property type="protein sequence ID" value="KAA9130718.1"/>
    <property type="molecule type" value="Genomic_DNA"/>
</dbReference>
<dbReference type="InterPro" id="IPR036388">
    <property type="entry name" value="WH-like_DNA-bd_sf"/>
</dbReference>
<accession>A0A5N0T7K5</accession>
<evidence type="ECO:0000313" key="3">
    <source>
        <dbReference type="Proteomes" id="UP000326838"/>
    </source>
</evidence>
<comment type="caution">
    <text evidence="2">The sequence shown here is derived from an EMBL/GenBank/DDBJ whole genome shotgun (WGS) entry which is preliminary data.</text>
</comment>
<dbReference type="InterPro" id="IPR036390">
    <property type="entry name" value="WH_DNA-bd_sf"/>
</dbReference>
<organism evidence="2 3">
    <name type="scientific">Microbacterium caowuchunii</name>
    <dbReference type="NCBI Taxonomy" id="2614638"/>
    <lineage>
        <taxon>Bacteria</taxon>
        <taxon>Bacillati</taxon>
        <taxon>Actinomycetota</taxon>
        <taxon>Actinomycetes</taxon>
        <taxon>Micrococcales</taxon>
        <taxon>Microbacteriaceae</taxon>
        <taxon>Microbacterium</taxon>
    </lineage>
</organism>
<evidence type="ECO:0000259" key="1">
    <source>
        <dbReference type="SMART" id="SM00347"/>
    </source>
</evidence>
<dbReference type="RefSeq" id="WP_150895045.1">
    <property type="nucleotide sequence ID" value="NZ_VYUY01000019.1"/>
</dbReference>
<feature type="domain" description="HTH marR-type" evidence="1">
    <location>
        <begin position="37"/>
        <end position="136"/>
    </location>
</feature>
<dbReference type="SMART" id="SM00347">
    <property type="entry name" value="HTH_MARR"/>
    <property type="match status" value="1"/>
</dbReference>
<dbReference type="AlphaFoldDB" id="A0A5N0T7K5"/>
<sequence length="153" mass="16127">MGDTATPRSSVAVGRPPFSPVISLITVAAVWDHRLHAALKDLGLTTRKYALLAHLQATPGISFSELARRSQITVQTAHTAVKILVGDGLAEDVTAHAGAASDLRVTDKGAGVLAEADRRLADLDRQFADGIPDLTAALQGLHEQPFGMTLQES</sequence>
<dbReference type="Gene3D" id="1.10.10.10">
    <property type="entry name" value="Winged helix-like DNA-binding domain superfamily/Winged helix DNA-binding domain"/>
    <property type="match status" value="1"/>
</dbReference>
<protein>
    <submittedName>
        <fullName evidence="2">Winged helix-turn-helix transcriptional regulator</fullName>
    </submittedName>
</protein>
<gene>
    <name evidence="2" type="ORF">F6B40_13920</name>
</gene>
<proteinExistence type="predicted"/>
<dbReference type="SUPFAM" id="SSF46785">
    <property type="entry name" value="Winged helix' DNA-binding domain"/>
    <property type="match status" value="1"/>
</dbReference>
<keyword evidence="3" id="KW-1185">Reference proteome</keyword>
<reference evidence="3" key="1">
    <citation type="submission" date="2019-09" db="EMBL/GenBank/DDBJ databases">
        <title>Mumia zhuanghuii sp. nov. isolated from the intestinal contents of plateau pika (Ochotona curzoniae) in the Qinghai-Tibet plateau of China.</title>
        <authorList>
            <person name="Tian Z."/>
        </authorList>
    </citation>
    <scope>NUCLEOTIDE SEQUENCE [LARGE SCALE GENOMIC DNA]</scope>
    <source>
        <strain evidence="3">L-033</strain>
    </source>
</reference>